<sequence length="248" mass="29409">MSNKKIIIFVHTCKALYEERAKVIKETWAKDRANIIYVTDDPLCKEDNFIYLGPYRRGFDPIIITKIFELYLNKYSDYDWFMLMDDDAYLFVDKLTEYLEYFDERDSYMIGDCLNWIPYVNELPEIAFQKKLDYNSWFSGGPGIVFSKSGIENYLRMIYLSEKNNIIDGMKYGYDLWLAYLFYFASDQKGVRRIHCPGFHQYGDTEIIAKYPRDSKLLISIHFNKKMDELKSFHEGNLGSPQTPPKTN</sequence>
<dbReference type="Gene3D" id="3.90.550.50">
    <property type="match status" value="1"/>
</dbReference>
<dbReference type="GO" id="GO:0016263">
    <property type="term" value="F:glycoprotein-N-acetylgalactosamine 3-beta-galactosyltransferase activity"/>
    <property type="evidence" value="ECO:0007669"/>
    <property type="project" value="TreeGrafter"/>
</dbReference>
<keyword evidence="7" id="KW-0735">Signal-anchor</keyword>
<dbReference type="PANTHER" id="PTHR23033">
    <property type="entry name" value="BETA1,3-GALACTOSYLTRANSFERASE"/>
    <property type="match status" value="1"/>
</dbReference>
<evidence type="ECO:0000256" key="3">
    <source>
        <dbReference type="ARBA" id="ARBA00022676"/>
    </source>
</evidence>
<dbReference type="InterPro" id="IPR003378">
    <property type="entry name" value="Fringe-like_glycosylTrfase"/>
</dbReference>
<evidence type="ECO:0000256" key="8">
    <source>
        <dbReference type="ARBA" id="ARBA00022989"/>
    </source>
</evidence>
<keyword evidence="9" id="KW-0472">Membrane</keyword>
<feature type="domain" description="Fringe-like glycosyltransferase" evidence="10">
    <location>
        <begin position="3"/>
        <end position="208"/>
    </location>
</feature>
<proteinExistence type="predicted"/>
<keyword evidence="4" id="KW-0808">Transferase</keyword>
<evidence type="ECO:0000256" key="6">
    <source>
        <dbReference type="ARBA" id="ARBA00022741"/>
    </source>
</evidence>
<evidence type="ECO:0000256" key="1">
    <source>
        <dbReference type="ARBA" id="ARBA00004606"/>
    </source>
</evidence>
<protein>
    <recommendedName>
        <fullName evidence="10">Fringe-like glycosyltransferase domain-containing protein</fullName>
    </recommendedName>
</protein>
<keyword evidence="6" id="KW-0547">Nucleotide-binding</keyword>
<evidence type="ECO:0000256" key="4">
    <source>
        <dbReference type="ARBA" id="ARBA00022679"/>
    </source>
</evidence>
<dbReference type="InterPro" id="IPR026050">
    <property type="entry name" value="C1GALT1/C1GALT1_chp1"/>
</dbReference>
<dbReference type="GO" id="GO:0016020">
    <property type="term" value="C:membrane"/>
    <property type="evidence" value="ECO:0007669"/>
    <property type="project" value="UniProtKB-SubCell"/>
</dbReference>
<keyword evidence="8" id="KW-1133">Transmembrane helix</keyword>
<dbReference type="InterPro" id="IPR029044">
    <property type="entry name" value="Nucleotide-diphossugar_trans"/>
</dbReference>
<keyword evidence="3" id="KW-0328">Glycosyltransferase</keyword>
<evidence type="ECO:0000256" key="9">
    <source>
        <dbReference type="ARBA" id="ARBA00023136"/>
    </source>
</evidence>
<evidence type="ECO:0000256" key="7">
    <source>
        <dbReference type="ARBA" id="ARBA00022968"/>
    </source>
</evidence>
<organism evidence="11">
    <name type="scientific">viral metagenome</name>
    <dbReference type="NCBI Taxonomy" id="1070528"/>
    <lineage>
        <taxon>unclassified sequences</taxon>
        <taxon>metagenomes</taxon>
        <taxon>organismal metagenomes</taxon>
    </lineage>
</organism>
<dbReference type="EMBL" id="MN740431">
    <property type="protein sequence ID" value="QHU06322.1"/>
    <property type="molecule type" value="Genomic_DNA"/>
</dbReference>
<dbReference type="SUPFAM" id="SSF53448">
    <property type="entry name" value="Nucleotide-diphospho-sugar transferases"/>
    <property type="match status" value="1"/>
</dbReference>
<evidence type="ECO:0000259" key="10">
    <source>
        <dbReference type="Pfam" id="PF02434"/>
    </source>
</evidence>
<comment type="subcellular location">
    <subcellularLocation>
        <location evidence="1">Membrane</location>
        <topology evidence="1">Single-pass type II membrane protein</topology>
    </subcellularLocation>
</comment>
<reference evidence="11" key="1">
    <citation type="journal article" date="2020" name="Nature">
        <title>Giant virus diversity and host interactions through global metagenomics.</title>
        <authorList>
            <person name="Schulz F."/>
            <person name="Roux S."/>
            <person name="Paez-Espino D."/>
            <person name="Jungbluth S."/>
            <person name="Walsh D.A."/>
            <person name="Denef V.J."/>
            <person name="McMahon K.D."/>
            <person name="Konstantinidis K.T."/>
            <person name="Eloe-Fadrosh E.A."/>
            <person name="Kyrpides N.C."/>
            <person name="Woyke T."/>
        </authorList>
    </citation>
    <scope>NUCLEOTIDE SEQUENCE</scope>
    <source>
        <strain evidence="11">GVMAG-M-3300027747-57</strain>
    </source>
</reference>
<dbReference type="GO" id="GO:0000166">
    <property type="term" value="F:nucleotide binding"/>
    <property type="evidence" value="ECO:0007669"/>
    <property type="project" value="UniProtKB-KW"/>
</dbReference>
<evidence type="ECO:0000256" key="5">
    <source>
        <dbReference type="ARBA" id="ARBA00022692"/>
    </source>
</evidence>
<evidence type="ECO:0000313" key="11">
    <source>
        <dbReference type="EMBL" id="QHU06322.1"/>
    </source>
</evidence>
<dbReference type="PANTHER" id="PTHR23033:SF14">
    <property type="entry name" value="GLYCOPROTEIN-N-ACETYLGALACTOSAMINE 3-BETA-GALACTOSYLTRANSFERASE 1-RELATED"/>
    <property type="match status" value="1"/>
</dbReference>
<dbReference type="Pfam" id="PF02434">
    <property type="entry name" value="Fringe"/>
    <property type="match status" value="1"/>
</dbReference>
<dbReference type="AlphaFoldDB" id="A0A6C0JKY9"/>
<accession>A0A6C0JKY9</accession>
<evidence type="ECO:0000256" key="2">
    <source>
        <dbReference type="ARBA" id="ARBA00004922"/>
    </source>
</evidence>
<name>A0A6C0JKY9_9ZZZZ</name>
<comment type="pathway">
    <text evidence="2">Protein modification; protein glycosylation.</text>
</comment>
<keyword evidence="5" id="KW-0812">Transmembrane</keyword>